<evidence type="ECO:0000256" key="10">
    <source>
        <dbReference type="SAM" id="MobiDB-lite"/>
    </source>
</evidence>
<feature type="region of interest" description="Disordered" evidence="10">
    <location>
        <begin position="117"/>
        <end position="137"/>
    </location>
</feature>
<dbReference type="AlphaFoldDB" id="A0A6G1G9Q7"/>
<evidence type="ECO:0000256" key="9">
    <source>
        <dbReference type="RuleBase" id="RU003515"/>
    </source>
</evidence>
<dbReference type="GO" id="GO:0006298">
    <property type="term" value="P:mismatch repair"/>
    <property type="evidence" value="ECO:0007669"/>
    <property type="project" value="TreeGrafter"/>
</dbReference>
<dbReference type="OrthoDB" id="7462577at2759"/>
<feature type="domain" description="RNase H type-2" evidence="11">
    <location>
        <begin position="57"/>
        <end position="315"/>
    </location>
</feature>
<evidence type="ECO:0000256" key="5">
    <source>
        <dbReference type="ARBA" id="ARBA00022723"/>
    </source>
</evidence>
<dbReference type="Proteomes" id="UP000504638">
    <property type="component" value="Unplaced"/>
</dbReference>
<sequence>MNEVPVSQDAPQDLEQDVTPSNIFIPPTVDTPKLLSGNTYSYFSPIPSAIASDLSTECVIGIDEAGRGPVLGPMVYSLFYVPQSLHYSLLRDTHAFTDSKALTAEVRSNLMRTLCTPPATSAGAESNDADDAADAGEAESASLQTHCGFSATLLSATSISSYMLPSPRTAPYNLNAQAMDATIDLIQRTYDMGLNITDIFVDTIGKPEVYQKNLERIFPAARISVEKKADVTYPVVGAASVVAKVTRDVALEVLWDEYVKHTSMTDPGDHWGSGYPSDGRATNWLKASMDPIFGWGSECRFSWGTAKDLLEGKSAAAIVDYEEEDSKTVKMTDFFSSNGEDDGAEDELGRWYGRNLSEEVF</sequence>
<dbReference type="GO" id="GO:0003723">
    <property type="term" value="F:RNA binding"/>
    <property type="evidence" value="ECO:0007669"/>
    <property type="project" value="UniProtKB-UniRule"/>
</dbReference>
<evidence type="ECO:0000256" key="8">
    <source>
        <dbReference type="PROSITE-ProRule" id="PRU01319"/>
    </source>
</evidence>
<dbReference type="SUPFAM" id="SSF53098">
    <property type="entry name" value="Ribonuclease H-like"/>
    <property type="match status" value="1"/>
</dbReference>
<evidence type="ECO:0000313" key="13">
    <source>
        <dbReference type="Proteomes" id="UP000504638"/>
    </source>
</evidence>
<keyword evidence="13" id="KW-1185">Reference proteome</keyword>
<organism evidence="12">
    <name type="scientific">Eremomyces bilateralis CBS 781.70</name>
    <dbReference type="NCBI Taxonomy" id="1392243"/>
    <lineage>
        <taxon>Eukaryota</taxon>
        <taxon>Fungi</taxon>
        <taxon>Dikarya</taxon>
        <taxon>Ascomycota</taxon>
        <taxon>Pezizomycotina</taxon>
        <taxon>Dothideomycetes</taxon>
        <taxon>Dothideomycetes incertae sedis</taxon>
        <taxon>Eremomycetales</taxon>
        <taxon>Eremomycetaceae</taxon>
        <taxon>Eremomyces</taxon>
    </lineage>
</organism>
<dbReference type="Gene3D" id="1.10.10.460">
    <property type="entry name" value="Ribonuclease hii. Domain 2"/>
    <property type="match status" value="1"/>
</dbReference>
<evidence type="ECO:0000313" key="14">
    <source>
        <dbReference type="RefSeq" id="XP_033536271.1"/>
    </source>
</evidence>
<reference evidence="14" key="3">
    <citation type="submission" date="2025-04" db="UniProtKB">
        <authorList>
            <consortium name="RefSeq"/>
        </authorList>
    </citation>
    <scope>IDENTIFICATION</scope>
    <source>
        <strain evidence="14">CBS 781.70</strain>
    </source>
</reference>
<dbReference type="PANTHER" id="PTHR10954">
    <property type="entry name" value="RIBONUCLEASE H2 SUBUNIT A"/>
    <property type="match status" value="1"/>
</dbReference>
<dbReference type="NCBIfam" id="TIGR00729">
    <property type="entry name" value="ribonuclease HII"/>
    <property type="match status" value="1"/>
</dbReference>
<reference evidence="14" key="2">
    <citation type="submission" date="2020-04" db="EMBL/GenBank/DDBJ databases">
        <authorList>
            <consortium name="NCBI Genome Project"/>
        </authorList>
    </citation>
    <scope>NUCLEOTIDE SEQUENCE</scope>
    <source>
        <strain evidence="14">CBS 781.70</strain>
    </source>
</reference>
<comment type="cofactor">
    <cofactor evidence="2">
        <name>Mg(2+)</name>
        <dbReference type="ChEBI" id="CHEBI:18420"/>
    </cofactor>
</comment>
<evidence type="ECO:0000256" key="6">
    <source>
        <dbReference type="ARBA" id="ARBA00022759"/>
    </source>
</evidence>
<dbReference type="GeneID" id="54415502"/>
<feature type="region of interest" description="Disordered" evidence="10">
    <location>
        <begin position="1"/>
        <end position="21"/>
    </location>
</feature>
<name>A0A6G1G9Q7_9PEZI</name>
<dbReference type="EMBL" id="ML975153">
    <property type="protein sequence ID" value="KAF1814640.1"/>
    <property type="molecule type" value="Genomic_DNA"/>
</dbReference>
<dbReference type="InterPro" id="IPR012337">
    <property type="entry name" value="RNaseH-like_sf"/>
</dbReference>
<dbReference type="EC" id="3.1.26.4" evidence="9"/>
<feature type="binding site" evidence="8">
    <location>
        <position position="63"/>
    </location>
    <ligand>
        <name>a divalent metal cation</name>
        <dbReference type="ChEBI" id="CHEBI:60240"/>
    </ligand>
</feature>
<comment type="similarity">
    <text evidence="3">Belongs to the RNase HII family. Eukaryotic subfamily.</text>
</comment>
<keyword evidence="5 8" id="KW-0479">Metal-binding</keyword>
<evidence type="ECO:0000256" key="3">
    <source>
        <dbReference type="ARBA" id="ARBA00007058"/>
    </source>
</evidence>
<evidence type="ECO:0000256" key="7">
    <source>
        <dbReference type="ARBA" id="ARBA00022801"/>
    </source>
</evidence>
<dbReference type="InterPro" id="IPR024567">
    <property type="entry name" value="RNase_HII/HIII_dom"/>
</dbReference>
<dbReference type="InterPro" id="IPR004649">
    <property type="entry name" value="RNase_H2_suA"/>
</dbReference>
<gene>
    <name evidence="12 14" type="ORF">P152DRAFT_282473</name>
</gene>
<dbReference type="Pfam" id="PF01351">
    <property type="entry name" value="RNase_HII"/>
    <property type="match status" value="1"/>
</dbReference>
<reference evidence="12 14" key="1">
    <citation type="submission" date="2020-01" db="EMBL/GenBank/DDBJ databases">
        <authorList>
            <consortium name="DOE Joint Genome Institute"/>
            <person name="Haridas S."/>
            <person name="Albert R."/>
            <person name="Binder M."/>
            <person name="Bloem J."/>
            <person name="Labutti K."/>
            <person name="Salamov A."/>
            <person name="Andreopoulos B."/>
            <person name="Baker S.E."/>
            <person name="Barry K."/>
            <person name="Bills G."/>
            <person name="Bluhm B.H."/>
            <person name="Cannon C."/>
            <person name="Castanera R."/>
            <person name="Culley D.E."/>
            <person name="Daum C."/>
            <person name="Ezra D."/>
            <person name="Gonzalez J.B."/>
            <person name="Henrissat B."/>
            <person name="Kuo A."/>
            <person name="Liang C."/>
            <person name="Lipzen A."/>
            <person name="Lutzoni F."/>
            <person name="Magnuson J."/>
            <person name="Mondo S."/>
            <person name="Nolan M."/>
            <person name="Ohm R."/>
            <person name="Pangilinan J."/>
            <person name="Park H.-J."/>
            <person name="Ramirez L."/>
            <person name="Alfaro M."/>
            <person name="Sun H."/>
            <person name="Tritt A."/>
            <person name="Yoshinaga Y."/>
            <person name="Zwiers L.-H."/>
            <person name="Turgeon B.G."/>
            <person name="Goodwin S.B."/>
            <person name="Spatafora J.W."/>
            <person name="Crous P.W."/>
            <person name="Grigoriev I.V."/>
        </authorList>
    </citation>
    <scope>NUCLEOTIDE SEQUENCE</scope>
    <source>
        <strain evidence="12 14">CBS 781.70</strain>
    </source>
</reference>
<dbReference type="Gene3D" id="3.30.420.10">
    <property type="entry name" value="Ribonuclease H-like superfamily/Ribonuclease H"/>
    <property type="match status" value="1"/>
</dbReference>
<dbReference type="InterPro" id="IPR023160">
    <property type="entry name" value="RNase_HII_hlx-loop-hlx_cap_dom"/>
</dbReference>
<keyword evidence="6 8" id="KW-0255">Endonuclease</keyword>
<feature type="compositionally biased region" description="Acidic residues" evidence="10">
    <location>
        <begin position="127"/>
        <end position="137"/>
    </location>
</feature>
<keyword evidence="7 8" id="KW-0378">Hydrolase</keyword>
<comment type="function">
    <text evidence="9">Endonuclease that specifically degrades the RNA of RNA-DNA hybrids.</text>
</comment>
<dbReference type="GO" id="GO:0032299">
    <property type="term" value="C:ribonuclease H2 complex"/>
    <property type="evidence" value="ECO:0007669"/>
    <property type="project" value="TreeGrafter"/>
</dbReference>
<feature type="binding site" evidence="8">
    <location>
        <position position="202"/>
    </location>
    <ligand>
        <name>a divalent metal cation</name>
        <dbReference type="ChEBI" id="CHEBI:60240"/>
    </ligand>
</feature>
<evidence type="ECO:0000256" key="1">
    <source>
        <dbReference type="ARBA" id="ARBA00000077"/>
    </source>
</evidence>
<comment type="catalytic activity">
    <reaction evidence="1 8 9">
        <text>Endonucleolytic cleavage to 5'-phosphomonoester.</text>
        <dbReference type="EC" id="3.1.26.4"/>
    </reaction>
</comment>
<dbReference type="GO" id="GO:0046872">
    <property type="term" value="F:metal ion binding"/>
    <property type="evidence" value="ECO:0007669"/>
    <property type="project" value="UniProtKB-KW"/>
</dbReference>
<evidence type="ECO:0000313" key="12">
    <source>
        <dbReference type="EMBL" id="KAF1814640.1"/>
    </source>
</evidence>
<dbReference type="FunFam" id="3.30.420.10:FF:000016">
    <property type="entry name" value="Ribonuclease"/>
    <property type="match status" value="1"/>
</dbReference>
<dbReference type="FunFam" id="1.10.10.460:FF:000001">
    <property type="entry name" value="Ribonuclease"/>
    <property type="match status" value="1"/>
</dbReference>
<dbReference type="GO" id="GO:0004523">
    <property type="term" value="F:RNA-DNA hybrid ribonuclease activity"/>
    <property type="evidence" value="ECO:0007669"/>
    <property type="project" value="UniProtKB-UniRule"/>
</dbReference>
<comment type="cofactor">
    <cofactor evidence="8">
        <name>Mn(2+)</name>
        <dbReference type="ChEBI" id="CHEBI:29035"/>
    </cofactor>
    <cofactor evidence="8">
        <name>Mg(2+)</name>
        <dbReference type="ChEBI" id="CHEBI:18420"/>
    </cofactor>
    <text evidence="8">Manganese or magnesium. Binds 1 divalent metal ion per monomer in the absence of substrate. May bind a second metal ion after substrate binding.</text>
</comment>
<accession>A0A6G1G9Q7</accession>
<protein>
    <recommendedName>
        <fullName evidence="9">Ribonuclease</fullName>
        <ecNumber evidence="9">3.1.26.4</ecNumber>
    </recommendedName>
</protein>
<proteinExistence type="inferred from homology"/>
<keyword evidence="4 8" id="KW-0540">Nuclease</keyword>
<dbReference type="GO" id="GO:0043137">
    <property type="term" value="P:DNA replication, removal of RNA primer"/>
    <property type="evidence" value="ECO:0007669"/>
    <property type="project" value="TreeGrafter"/>
</dbReference>
<evidence type="ECO:0000259" key="11">
    <source>
        <dbReference type="PROSITE" id="PS51975"/>
    </source>
</evidence>
<dbReference type="PROSITE" id="PS51975">
    <property type="entry name" value="RNASE_H_2"/>
    <property type="match status" value="1"/>
</dbReference>
<evidence type="ECO:0000256" key="4">
    <source>
        <dbReference type="ARBA" id="ARBA00022722"/>
    </source>
</evidence>
<feature type="binding site" evidence="8">
    <location>
        <position position="64"/>
    </location>
    <ligand>
        <name>a divalent metal cation</name>
        <dbReference type="ChEBI" id="CHEBI:60240"/>
    </ligand>
</feature>
<dbReference type="InterPro" id="IPR001352">
    <property type="entry name" value="RNase_HII/HIII"/>
</dbReference>
<dbReference type="PANTHER" id="PTHR10954:SF7">
    <property type="entry name" value="RIBONUCLEASE H2 SUBUNIT A"/>
    <property type="match status" value="1"/>
</dbReference>
<dbReference type="RefSeq" id="XP_033536271.1">
    <property type="nucleotide sequence ID" value="XM_033674932.1"/>
</dbReference>
<evidence type="ECO:0000256" key="2">
    <source>
        <dbReference type="ARBA" id="ARBA00001946"/>
    </source>
</evidence>
<dbReference type="CDD" id="cd07181">
    <property type="entry name" value="RNase_HII_eukaryota_like"/>
    <property type="match status" value="1"/>
</dbReference>
<dbReference type="InterPro" id="IPR036397">
    <property type="entry name" value="RNaseH_sf"/>
</dbReference>